<evidence type="ECO:0000256" key="2">
    <source>
        <dbReference type="ARBA" id="ARBA00023128"/>
    </source>
</evidence>
<evidence type="ECO:0000313" key="6">
    <source>
        <dbReference type="EMBL" id="WVZ98219.1"/>
    </source>
</evidence>
<feature type="compositionally biased region" description="Basic and acidic residues" evidence="4">
    <location>
        <begin position="15"/>
        <end position="26"/>
    </location>
</feature>
<dbReference type="InterPro" id="IPR008011">
    <property type="entry name" value="Complex1_LYR_dom"/>
</dbReference>
<keyword evidence="2" id="KW-0496">Mitochondrion</keyword>
<dbReference type="InterPro" id="IPR045298">
    <property type="entry name" value="Complex1_LYR_LYRM7"/>
</dbReference>
<evidence type="ECO:0000313" key="7">
    <source>
        <dbReference type="Proteomes" id="UP001341281"/>
    </source>
</evidence>
<dbReference type="GO" id="GO:0044183">
    <property type="term" value="F:protein folding chaperone"/>
    <property type="evidence" value="ECO:0007669"/>
    <property type="project" value="TreeGrafter"/>
</dbReference>
<evidence type="ECO:0000256" key="4">
    <source>
        <dbReference type="SAM" id="MobiDB-lite"/>
    </source>
</evidence>
<sequence length="172" mass="18516">MAGVEMRRGWCRGGGGKEDLTGRRAGEGSGPGNGEDEEVVVPPRRGSLKGQTPIPILPVCSRKWRRAAAAEGLAAYRAVLRAARRTFKGDQLMLQESAVEIRRRFEDYRGLAPGSDEAARALADAREAAHFISHMIVQATRAPSGSFVVKPESVHAGATLEVPSEEILSKLK</sequence>
<evidence type="ECO:0000259" key="5">
    <source>
        <dbReference type="Pfam" id="PF05347"/>
    </source>
</evidence>
<dbReference type="GO" id="GO:0034551">
    <property type="term" value="P:mitochondrial respiratory chain complex III assembly"/>
    <property type="evidence" value="ECO:0007669"/>
    <property type="project" value="InterPro"/>
</dbReference>
<name>A0AAQ3UT96_PASNO</name>
<dbReference type="EMBL" id="CP144754">
    <property type="protein sequence ID" value="WVZ98219.1"/>
    <property type="molecule type" value="Genomic_DNA"/>
</dbReference>
<dbReference type="CDD" id="cd20267">
    <property type="entry name" value="Complex1_LYR_LYRM7"/>
    <property type="match status" value="1"/>
</dbReference>
<dbReference type="AlphaFoldDB" id="A0AAQ3UT96"/>
<comment type="subcellular location">
    <subcellularLocation>
        <location evidence="1">Mitochondrion matrix</location>
    </subcellularLocation>
</comment>
<reference evidence="6 7" key="1">
    <citation type="submission" date="2024-02" db="EMBL/GenBank/DDBJ databases">
        <title>High-quality chromosome-scale genome assembly of Pensacola bahiagrass (Paspalum notatum Flugge var. saurae).</title>
        <authorList>
            <person name="Vega J.M."/>
            <person name="Podio M."/>
            <person name="Orjuela J."/>
            <person name="Siena L.A."/>
            <person name="Pessino S.C."/>
            <person name="Combes M.C."/>
            <person name="Mariac C."/>
            <person name="Albertini E."/>
            <person name="Pupilli F."/>
            <person name="Ortiz J.P.A."/>
            <person name="Leblanc O."/>
        </authorList>
    </citation>
    <scope>NUCLEOTIDE SEQUENCE [LARGE SCALE GENOMIC DNA]</scope>
    <source>
        <strain evidence="6">R1</strain>
        <tissue evidence="6">Leaf</tissue>
    </source>
</reference>
<accession>A0AAQ3UT96</accession>
<dbReference type="GO" id="GO:0005759">
    <property type="term" value="C:mitochondrial matrix"/>
    <property type="evidence" value="ECO:0007669"/>
    <property type="project" value="UniProtKB-SubCell"/>
</dbReference>
<evidence type="ECO:0000256" key="3">
    <source>
        <dbReference type="ARBA" id="ARBA00023186"/>
    </source>
</evidence>
<dbReference type="PANTHER" id="PTHR46749">
    <property type="entry name" value="COMPLEX III ASSEMBLY FACTOR LYRM7"/>
    <property type="match status" value="1"/>
</dbReference>
<feature type="domain" description="Complex 1 LYR protein" evidence="5">
    <location>
        <begin position="72"/>
        <end position="128"/>
    </location>
</feature>
<gene>
    <name evidence="6" type="ORF">U9M48_043687</name>
</gene>
<feature type="region of interest" description="Disordered" evidence="4">
    <location>
        <begin position="12"/>
        <end position="47"/>
    </location>
</feature>
<organism evidence="6 7">
    <name type="scientific">Paspalum notatum var. saurae</name>
    <dbReference type="NCBI Taxonomy" id="547442"/>
    <lineage>
        <taxon>Eukaryota</taxon>
        <taxon>Viridiplantae</taxon>
        <taxon>Streptophyta</taxon>
        <taxon>Embryophyta</taxon>
        <taxon>Tracheophyta</taxon>
        <taxon>Spermatophyta</taxon>
        <taxon>Magnoliopsida</taxon>
        <taxon>Liliopsida</taxon>
        <taxon>Poales</taxon>
        <taxon>Poaceae</taxon>
        <taxon>PACMAD clade</taxon>
        <taxon>Panicoideae</taxon>
        <taxon>Andropogonodae</taxon>
        <taxon>Paspaleae</taxon>
        <taxon>Paspalinae</taxon>
        <taxon>Paspalum</taxon>
    </lineage>
</organism>
<keyword evidence="7" id="KW-1185">Reference proteome</keyword>
<dbReference type="PANTHER" id="PTHR46749:SF1">
    <property type="entry name" value="COMPLEX III ASSEMBLY FACTOR LYRM7"/>
    <property type="match status" value="1"/>
</dbReference>
<keyword evidence="3" id="KW-0143">Chaperone</keyword>
<proteinExistence type="predicted"/>
<dbReference type="InterPro" id="IPR050435">
    <property type="entry name" value="MZM1/LYRM7"/>
</dbReference>
<dbReference type="Pfam" id="PF05347">
    <property type="entry name" value="Complex1_LYR"/>
    <property type="match status" value="1"/>
</dbReference>
<dbReference type="Proteomes" id="UP001341281">
    <property type="component" value="Chromosome 10"/>
</dbReference>
<protein>
    <recommendedName>
        <fullName evidence="5">Complex 1 LYR protein domain-containing protein</fullName>
    </recommendedName>
</protein>
<evidence type="ECO:0000256" key="1">
    <source>
        <dbReference type="ARBA" id="ARBA00004305"/>
    </source>
</evidence>